<protein>
    <recommendedName>
        <fullName evidence="10">PsbQ-like protein 3, chloroplastic</fullName>
    </recommendedName>
</protein>
<evidence type="ECO:0000256" key="5">
    <source>
        <dbReference type="ARBA" id="ARBA00023078"/>
    </source>
</evidence>
<dbReference type="InterPro" id="IPR008797">
    <property type="entry name" value="PSII_PsbQ"/>
</dbReference>
<keyword evidence="9" id="KW-1185">Reference proteome</keyword>
<keyword evidence="3" id="KW-0934">Plastid</keyword>
<gene>
    <name evidence="8" type="ORF">HHK36_024110</name>
</gene>
<name>A0A835D3Y9_TETSI</name>
<dbReference type="OMA" id="PTLMMKH"/>
<dbReference type="PANTHER" id="PTHR33399">
    <property type="entry name" value="OXYGEN-EVOLVING ENHANCER PROTEIN 3-1, CHLOROPLASTIC"/>
    <property type="match status" value="1"/>
</dbReference>
<dbReference type="OrthoDB" id="667835at2759"/>
<evidence type="ECO:0000256" key="7">
    <source>
        <dbReference type="ARBA" id="ARBA00035649"/>
    </source>
</evidence>
<sequence length="180" mass="20292">MSLTPVALHSYHQSFTCYLKSSIKFSNIPQKLSKSSISRRVATTAILVTVLLGREAIFNPNAAYSFDFRMTVPDQTVEEAESGIRGHAQDLLQIKAFIDAETWREAQKALRKSSSSLKQDIYTIIQAKPGSERPQLRKLYSILFNSVTKLDYAARSKDATQVRECYEDIVVALDDILSRI</sequence>
<dbReference type="InterPro" id="IPR023222">
    <property type="entry name" value="PsbQ-like_dom_sf"/>
</dbReference>
<evidence type="ECO:0000256" key="2">
    <source>
        <dbReference type="ARBA" id="ARBA00022528"/>
    </source>
</evidence>
<dbReference type="GO" id="GO:0019898">
    <property type="term" value="C:extrinsic component of membrane"/>
    <property type="evidence" value="ECO:0007669"/>
    <property type="project" value="InterPro"/>
</dbReference>
<dbReference type="AlphaFoldDB" id="A0A835D3Y9"/>
<evidence type="ECO:0000256" key="3">
    <source>
        <dbReference type="ARBA" id="ARBA00022640"/>
    </source>
</evidence>
<reference evidence="8 9" key="1">
    <citation type="submission" date="2020-04" db="EMBL/GenBank/DDBJ databases">
        <title>Plant Genome Project.</title>
        <authorList>
            <person name="Zhang R.-G."/>
        </authorList>
    </citation>
    <scope>NUCLEOTIDE SEQUENCE [LARGE SCALE GENOMIC DNA]</scope>
    <source>
        <strain evidence="8">YNK0</strain>
        <tissue evidence="8">Leaf</tissue>
    </source>
</reference>
<evidence type="ECO:0000256" key="6">
    <source>
        <dbReference type="ARBA" id="ARBA00023136"/>
    </source>
</evidence>
<dbReference type="GO" id="GO:0005509">
    <property type="term" value="F:calcium ion binding"/>
    <property type="evidence" value="ECO:0007669"/>
    <property type="project" value="InterPro"/>
</dbReference>
<dbReference type="GO" id="GO:0009767">
    <property type="term" value="P:photosynthetic electron transport chain"/>
    <property type="evidence" value="ECO:0007669"/>
    <property type="project" value="TreeGrafter"/>
</dbReference>
<dbReference type="SUPFAM" id="SSF101112">
    <property type="entry name" value="Oxygen-evolving enhancer protein 3"/>
    <property type="match status" value="1"/>
</dbReference>
<dbReference type="Gene3D" id="1.20.120.290">
    <property type="entry name" value="Oxygen-evolving enhancer protein 3 (PsbQ), four-helix up-down bundle"/>
    <property type="match status" value="1"/>
</dbReference>
<dbReference type="GO" id="GO:0009535">
    <property type="term" value="C:chloroplast thylakoid membrane"/>
    <property type="evidence" value="ECO:0007669"/>
    <property type="project" value="UniProtKB-SubCell"/>
</dbReference>
<keyword evidence="2" id="KW-0150">Chloroplast</keyword>
<comment type="caution">
    <text evidence="8">The sequence shown here is derived from an EMBL/GenBank/DDBJ whole genome shotgun (WGS) entry which is preliminary data.</text>
</comment>
<comment type="subcellular location">
    <subcellularLocation>
        <location evidence="1">Plastid</location>
        <location evidence="1">Chloroplast thylakoid membrane</location>
    </subcellularLocation>
</comment>
<dbReference type="InterPro" id="IPR054099">
    <property type="entry name" value="PSII_PsbQ_pln"/>
</dbReference>
<evidence type="ECO:0000313" key="9">
    <source>
        <dbReference type="Proteomes" id="UP000655225"/>
    </source>
</evidence>
<accession>A0A835D3Y9</accession>
<evidence type="ECO:0000256" key="1">
    <source>
        <dbReference type="ARBA" id="ARBA00004334"/>
    </source>
</evidence>
<organism evidence="8 9">
    <name type="scientific">Tetracentron sinense</name>
    <name type="common">Spur-leaf</name>
    <dbReference type="NCBI Taxonomy" id="13715"/>
    <lineage>
        <taxon>Eukaryota</taxon>
        <taxon>Viridiplantae</taxon>
        <taxon>Streptophyta</taxon>
        <taxon>Embryophyta</taxon>
        <taxon>Tracheophyta</taxon>
        <taxon>Spermatophyta</taxon>
        <taxon>Magnoliopsida</taxon>
        <taxon>Trochodendrales</taxon>
        <taxon>Trochodendraceae</taxon>
        <taxon>Tetracentron</taxon>
    </lineage>
</organism>
<comment type="similarity">
    <text evidence="7">Belongs to the PsbQ family.</text>
</comment>
<keyword evidence="4" id="KW-0809">Transit peptide</keyword>
<keyword evidence="6" id="KW-0472">Membrane</keyword>
<evidence type="ECO:0008006" key="10">
    <source>
        <dbReference type="Google" id="ProtNLM"/>
    </source>
</evidence>
<proteinExistence type="inferred from homology"/>
<dbReference type="FunFam" id="1.20.120.290:FF:000004">
    <property type="entry name" value="Oxygen-evolving enhancer protein 3"/>
    <property type="match status" value="1"/>
</dbReference>
<keyword evidence="5" id="KW-0793">Thylakoid</keyword>
<dbReference type="Proteomes" id="UP000655225">
    <property type="component" value="Unassembled WGS sequence"/>
</dbReference>
<dbReference type="GO" id="GO:0009654">
    <property type="term" value="C:photosystem II oxygen evolving complex"/>
    <property type="evidence" value="ECO:0007669"/>
    <property type="project" value="InterPro"/>
</dbReference>
<dbReference type="PANTHER" id="PTHR33399:SF6">
    <property type="entry name" value="PSBQ-LIKE PROTEIN 3, CHLOROPLASTIC"/>
    <property type="match status" value="1"/>
</dbReference>
<dbReference type="Pfam" id="PF05757">
    <property type="entry name" value="PsbQ"/>
    <property type="match status" value="1"/>
</dbReference>
<evidence type="ECO:0000313" key="8">
    <source>
        <dbReference type="EMBL" id="KAF8389593.1"/>
    </source>
</evidence>
<evidence type="ECO:0000256" key="4">
    <source>
        <dbReference type="ARBA" id="ARBA00022946"/>
    </source>
</evidence>
<dbReference type="EMBL" id="JABCRI010000018">
    <property type="protein sequence ID" value="KAF8389593.1"/>
    <property type="molecule type" value="Genomic_DNA"/>
</dbReference>